<keyword evidence="4" id="KW-1185">Reference proteome</keyword>
<evidence type="ECO:0000259" key="2">
    <source>
        <dbReference type="Pfam" id="PF07364"/>
    </source>
</evidence>
<dbReference type="InterPro" id="IPR010799">
    <property type="entry name" value="MlrC_C"/>
</dbReference>
<evidence type="ECO:0000313" key="4">
    <source>
        <dbReference type="Proteomes" id="UP001519343"/>
    </source>
</evidence>
<name>A0ABS4GSS7_9BACL</name>
<dbReference type="Pfam" id="PF07364">
    <property type="entry name" value="DUF1485"/>
    <property type="match status" value="1"/>
</dbReference>
<dbReference type="InterPro" id="IPR015995">
    <property type="entry name" value="MlrC_N"/>
</dbReference>
<proteinExistence type="predicted"/>
<sequence>MRIYYASIIQETNTFSPLITNLTNFQRGYYLEGSEIRSHLFHTNSEIAGFLQYLELFDEVTLIPGIAAWAVPSGKIKKDALQFLINRLVDELQKNLPVDGVLLSLHGALVSDGLEDCEGYILEQVRRVVGTHVKIVSTLDYHAAVTEKMIEMSDILVGFRTYPHVDFKDTGVRAAKCMKQLLDDNPKISKYYATLPLILPVENTETSHGPMSHAIQHIEQLDHNRLILSASLFCPQPWLDINQPGVSMITYTLGDSSEEWMKTEIVNILSYIWDSKLLFFNTYPTVERVLDKVDQWESPIILIDSGDVISGGAIGDSTVILREMIKHKKNLSAVIPIVDSKTVEQAFQVGKGKSAWFEVGGEKDYGYNCAVKLQAYISELSEQIIEVKGSSFSGIKLNLGRRALLKIDPSIQLIVSEYPTLIHDAEVLRSIGIIPEEQDLIIQKSHKLFRASYQNIAKSIVIVDTPGFTDLNLKRLRFNHIKKPMYPFDQITLREIKIQQYI</sequence>
<evidence type="ECO:0000259" key="1">
    <source>
        <dbReference type="Pfam" id="PF07171"/>
    </source>
</evidence>
<feature type="domain" description="Microcystin LR degradation protein MlrC N-terminal" evidence="2">
    <location>
        <begin position="2"/>
        <end position="292"/>
    </location>
</feature>
<protein>
    <submittedName>
        <fullName evidence="3">Microcystin degradation protein MlrC</fullName>
    </submittedName>
</protein>
<dbReference type="EMBL" id="JAGGKT010000010">
    <property type="protein sequence ID" value="MBP1933328.1"/>
    <property type="molecule type" value="Genomic_DNA"/>
</dbReference>
<evidence type="ECO:0000313" key="3">
    <source>
        <dbReference type="EMBL" id="MBP1933328.1"/>
    </source>
</evidence>
<accession>A0ABS4GSS7</accession>
<organism evidence="3 4">
    <name type="scientific">Ammoniphilus resinae</name>
    <dbReference type="NCBI Taxonomy" id="861532"/>
    <lineage>
        <taxon>Bacteria</taxon>
        <taxon>Bacillati</taxon>
        <taxon>Bacillota</taxon>
        <taxon>Bacilli</taxon>
        <taxon>Bacillales</taxon>
        <taxon>Paenibacillaceae</taxon>
        <taxon>Aneurinibacillus group</taxon>
        <taxon>Ammoniphilus</taxon>
    </lineage>
</organism>
<gene>
    <name evidence="3" type="ORF">J2Z37_003341</name>
</gene>
<dbReference type="Pfam" id="PF07171">
    <property type="entry name" value="MlrC_C"/>
    <property type="match status" value="1"/>
</dbReference>
<comment type="caution">
    <text evidence="3">The sequence shown here is derived from an EMBL/GenBank/DDBJ whole genome shotgun (WGS) entry which is preliminary data.</text>
</comment>
<dbReference type="Proteomes" id="UP001519343">
    <property type="component" value="Unassembled WGS sequence"/>
</dbReference>
<feature type="domain" description="Microcystin LR degradation protein MlrC C-terminal" evidence="1">
    <location>
        <begin position="302"/>
        <end position="480"/>
    </location>
</feature>
<reference evidence="3 4" key="1">
    <citation type="submission" date="2021-03" db="EMBL/GenBank/DDBJ databases">
        <title>Genomic Encyclopedia of Type Strains, Phase IV (KMG-IV): sequencing the most valuable type-strain genomes for metagenomic binning, comparative biology and taxonomic classification.</title>
        <authorList>
            <person name="Goeker M."/>
        </authorList>
    </citation>
    <scope>NUCLEOTIDE SEQUENCE [LARGE SCALE GENOMIC DNA]</scope>
    <source>
        <strain evidence="3 4">DSM 24738</strain>
    </source>
</reference>
<dbReference type="RefSeq" id="WP_209811336.1">
    <property type="nucleotide sequence ID" value="NZ_JAGGKT010000010.1"/>
</dbReference>